<dbReference type="GO" id="GO:0005737">
    <property type="term" value="C:cytoplasm"/>
    <property type="evidence" value="ECO:0007669"/>
    <property type="project" value="UniProtKB-SubCell"/>
</dbReference>
<dbReference type="Gene3D" id="1.10.3110.10">
    <property type="entry name" value="protoporphyrinogen ix oxidase, domain 3"/>
    <property type="match status" value="1"/>
</dbReference>
<dbReference type="Proteomes" id="UP000503399">
    <property type="component" value="Chromosome"/>
</dbReference>
<reference evidence="13 14" key="1">
    <citation type="submission" date="2020-02" db="EMBL/GenBank/DDBJ databases">
        <authorList>
            <person name="Hogendoorn C."/>
        </authorList>
    </citation>
    <scope>NUCLEOTIDE SEQUENCE [LARGE SCALE GENOMIC DNA]</scope>
    <source>
        <strain evidence="13">R501</strain>
    </source>
</reference>
<dbReference type="NCBIfam" id="TIGR00562">
    <property type="entry name" value="proto_IX_ox"/>
    <property type="match status" value="1"/>
</dbReference>
<dbReference type="InterPro" id="IPR050464">
    <property type="entry name" value="Zeta_carotene_desat/Oxidored"/>
</dbReference>
<keyword evidence="9 11" id="KW-0560">Oxidoreductase</keyword>
<keyword evidence="10 11" id="KW-0350">Heme biosynthesis</keyword>
<sequence>MATDPLRIAIVGGGIAGLAAAWEWVPLLQRGRVRVTVLESRDRFGGLIRTDRRSGLVIEGGPDSFLARKPEARELCRAVGLGEHLIGTRPDIRGAYIYHHGRLHPIPAGMQAGIPSDLGPLVRSGLLSPWGKFRASWDLWLPRVLPRDGRDVSVGWFLRRRFGEEVVVRLAEPMLSGIYAADIDQLSLAATFPRLAEIEHRSRSLILGLSRSGPPAPARDPASPPPSLFQTLDTGLDTLIDTLVARLTAAGAELLRGHPVESISREGRGYRLGLAGGSGRSFEGVILATPAYVTARLLGALDPRLGALHDRIPYSSLAVVGLGYAPEAIPRPLDKTGYLIPRDSGFSTTAVTWLSAKWRHRHQSELVPLRAFLGRTGGPDVAELDDQGLLGLALHDLAATMGLTAAPAYHVLFRWRRALPQYLVGHVERVREIRERLQAWPGLAVAGAAYDGPGVPDCIASARTAVAAVAGALGMQTAGTPGPAAGSPRGL</sequence>
<dbReference type="GO" id="GO:0004729">
    <property type="term" value="F:oxygen-dependent protoporphyrinogen oxidase activity"/>
    <property type="evidence" value="ECO:0007669"/>
    <property type="project" value="UniProtKB-UniRule"/>
</dbReference>
<dbReference type="Pfam" id="PF01593">
    <property type="entry name" value="Amino_oxidase"/>
    <property type="match status" value="1"/>
</dbReference>
<comment type="cofactor">
    <cofactor evidence="2 11">
        <name>FAD</name>
        <dbReference type="ChEBI" id="CHEBI:57692"/>
    </cofactor>
</comment>
<dbReference type="EC" id="1.3.3.15" evidence="5 11"/>
<evidence type="ECO:0000256" key="2">
    <source>
        <dbReference type="ARBA" id="ARBA00001974"/>
    </source>
</evidence>
<dbReference type="SUPFAM" id="SSF51905">
    <property type="entry name" value="FAD/NAD(P)-binding domain"/>
    <property type="match status" value="1"/>
</dbReference>
<dbReference type="InterPro" id="IPR002937">
    <property type="entry name" value="Amino_oxidase"/>
</dbReference>
<keyword evidence="8 11" id="KW-0274">FAD</keyword>
<comment type="function">
    <text evidence="11">Involved in coproporphyrin-dependent heme b biosynthesis. Catalyzes the oxidation of coproporphyrinogen III to coproporphyrin III.</text>
</comment>
<evidence type="ECO:0000313" key="13">
    <source>
        <dbReference type="EMBL" id="CAB1127597.1"/>
    </source>
</evidence>
<dbReference type="SUPFAM" id="SSF54373">
    <property type="entry name" value="FAD-linked reductases, C-terminal domain"/>
    <property type="match status" value="1"/>
</dbReference>
<dbReference type="GO" id="GO:0006783">
    <property type="term" value="P:heme biosynthetic process"/>
    <property type="evidence" value="ECO:0007669"/>
    <property type="project" value="UniProtKB-UniRule"/>
</dbReference>
<evidence type="ECO:0000313" key="14">
    <source>
        <dbReference type="Proteomes" id="UP000503399"/>
    </source>
</evidence>
<evidence type="ECO:0000256" key="6">
    <source>
        <dbReference type="ARBA" id="ARBA00019046"/>
    </source>
</evidence>
<dbReference type="Gene3D" id="3.90.660.20">
    <property type="entry name" value="Protoporphyrinogen oxidase, mitochondrial, domain 2"/>
    <property type="match status" value="1"/>
</dbReference>
<evidence type="ECO:0000256" key="3">
    <source>
        <dbReference type="ARBA" id="ARBA00004744"/>
    </source>
</evidence>
<evidence type="ECO:0000256" key="7">
    <source>
        <dbReference type="ARBA" id="ARBA00022630"/>
    </source>
</evidence>
<protein>
    <recommendedName>
        <fullName evidence="6 11">Coproporphyrinogen III oxidase</fullName>
        <ecNumber evidence="5 11">1.3.3.15</ecNumber>
    </recommendedName>
</protein>
<proteinExistence type="inferred from homology"/>
<feature type="domain" description="Amine oxidase" evidence="12">
    <location>
        <begin position="15"/>
        <end position="469"/>
    </location>
</feature>
<evidence type="ECO:0000259" key="12">
    <source>
        <dbReference type="Pfam" id="PF01593"/>
    </source>
</evidence>
<evidence type="ECO:0000256" key="5">
    <source>
        <dbReference type="ARBA" id="ARBA00012402"/>
    </source>
</evidence>
<dbReference type="AlphaFoldDB" id="A0A6F8ZCV9"/>
<evidence type="ECO:0000256" key="10">
    <source>
        <dbReference type="ARBA" id="ARBA00023133"/>
    </source>
</evidence>
<comment type="subcellular location">
    <subcellularLocation>
        <location evidence="11">Cytoplasm</location>
    </subcellularLocation>
</comment>
<keyword evidence="7 11" id="KW-0285">Flavoprotein</keyword>
<evidence type="ECO:0000256" key="4">
    <source>
        <dbReference type="ARBA" id="ARBA00008310"/>
    </source>
</evidence>
<organism evidence="13 14">
    <name type="scientific">Candidatus Hydrogenisulfobacillus filiaventi</name>
    <dbReference type="NCBI Taxonomy" id="2707344"/>
    <lineage>
        <taxon>Bacteria</taxon>
        <taxon>Bacillati</taxon>
        <taxon>Bacillota</taxon>
        <taxon>Clostridia</taxon>
        <taxon>Eubacteriales</taxon>
        <taxon>Clostridiales Family XVII. Incertae Sedis</taxon>
        <taxon>Candidatus Hydrogenisulfobacillus</taxon>
    </lineage>
</organism>
<dbReference type="PANTHER" id="PTHR42923:SF3">
    <property type="entry name" value="PROTOPORPHYRINOGEN OXIDASE"/>
    <property type="match status" value="1"/>
</dbReference>
<dbReference type="InterPro" id="IPR036188">
    <property type="entry name" value="FAD/NAD-bd_sf"/>
</dbReference>
<evidence type="ECO:0000256" key="1">
    <source>
        <dbReference type="ARBA" id="ARBA00001755"/>
    </source>
</evidence>
<dbReference type="EMBL" id="LR778114">
    <property type="protein sequence ID" value="CAB1127597.1"/>
    <property type="molecule type" value="Genomic_DNA"/>
</dbReference>
<dbReference type="KEGG" id="hfv:R50_0091"/>
<keyword evidence="14" id="KW-1185">Reference proteome</keyword>
<accession>A0A6F8ZCV9</accession>
<evidence type="ECO:0000256" key="9">
    <source>
        <dbReference type="ARBA" id="ARBA00023002"/>
    </source>
</evidence>
<comment type="pathway">
    <text evidence="3 11">Porphyrin-containing compound metabolism; protoheme biosynthesis.</text>
</comment>
<evidence type="ECO:0000256" key="11">
    <source>
        <dbReference type="RuleBase" id="RU364052"/>
    </source>
</evidence>
<keyword evidence="11" id="KW-0963">Cytoplasm</keyword>
<dbReference type="Gene3D" id="3.50.50.60">
    <property type="entry name" value="FAD/NAD(P)-binding domain"/>
    <property type="match status" value="1"/>
</dbReference>
<dbReference type="UniPathway" id="UPA00252"/>
<dbReference type="PANTHER" id="PTHR42923">
    <property type="entry name" value="PROTOPORPHYRINOGEN OXIDASE"/>
    <property type="match status" value="1"/>
</dbReference>
<comment type="similarity">
    <text evidence="4 11">Belongs to the protoporphyrinogen/coproporphyrinogen oxidase family. Coproporphyrinogen III oxidase subfamily.</text>
</comment>
<comment type="catalytic activity">
    <reaction evidence="1">
        <text>coproporphyrinogen III + 3 O2 = coproporphyrin III + 3 H2O2</text>
        <dbReference type="Rhea" id="RHEA:43436"/>
        <dbReference type="ChEBI" id="CHEBI:15379"/>
        <dbReference type="ChEBI" id="CHEBI:16240"/>
        <dbReference type="ChEBI" id="CHEBI:57309"/>
        <dbReference type="ChEBI" id="CHEBI:131725"/>
        <dbReference type="EC" id="1.3.3.15"/>
    </reaction>
    <physiologicalReaction direction="left-to-right" evidence="1">
        <dbReference type="Rhea" id="RHEA:43437"/>
    </physiologicalReaction>
</comment>
<evidence type="ECO:0000256" key="8">
    <source>
        <dbReference type="ARBA" id="ARBA00022827"/>
    </source>
</evidence>
<dbReference type="InterPro" id="IPR004572">
    <property type="entry name" value="Protoporphyrinogen_oxidase"/>
</dbReference>
<name>A0A6F8ZCV9_9FIRM</name>
<gene>
    <name evidence="13" type="ORF">R50_0091</name>
</gene>